<organism evidence="1">
    <name type="scientific">marine sediment metagenome</name>
    <dbReference type="NCBI Taxonomy" id="412755"/>
    <lineage>
        <taxon>unclassified sequences</taxon>
        <taxon>metagenomes</taxon>
        <taxon>ecological metagenomes</taxon>
    </lineage>
</organism>
<sequence>MITISQEPPPYLICPNCKEKIIMDYSKKSWPQTADIYSMRMKTPYYFGTKKPLYDSITLSICNHCKVILGIGKED</sequence>
<gene>
    <name evidence="1" type="ORF">LCGC14_1040600</name>
</gene>
<dbReference type="EMBL" id="LAZR01004283">
    <property type="protein sequence ID" value="KKN10033.1"/>
    <property type="molecule type" value="Genomic_DNA"/>
</dbReference>
<dbReference type="AlphaFoldDB" id="A0A0F9QY05"/>
<protein>
    <submittedName>
        <fullName evidence="1">Uncharacterized protein</fullName>
    </submittedName>
</protein>
<evidence type="ECO:0000313" key="1">
    <source>
        <dbReference type="EMBL" id="KKN10033.1"/>
    </source>
</evidence>
<reference evidence="1" key="1">
    <citation type="journal article" date="2015" name="Nature">
        <title>Complex archaea that bridge the gap between prokaryotes and eukaryotes.</title>
        <authorList>
            <person name="Spang A."/>
            <person name="Saw J.H."/>
            <person name="Jorgensen S.L."/>
            <person name="Zaremba-Niedzwiedzka K."/>
            <person name="Martijn J."/>
            <person name="Lind A.E."/>
            <person name="van Eijk R."/>
            <person name="Schleper C."/>
            <person name="Guy L."/>
            <person name="Ettema T.J."/>
        </authorList>
    </citation>
    <scope>NUCLEOTIDE SEQUENCE</scope>
</reference>
<proteinExistence type="predicted"/>
<comment type="caution">
    <text evidence="1">The sequence shown here is derived from an EMBL/GenBank/DDBJ whole genome shotgun (WGS) entry which is preliminary data.</text>
</comment>
<name>A0A0F9QY05_9ZZZZ</name>
<accession>A0A0F9QY05</accession>